<dbReference type="STRING" id="1108595.BKX93_22520"/>
<sequence>MDSHDLAELLTGLASRLNNLMVDTSGAVSRQCSDLQETLTGQALAAIAKDLDHATAQYAAAVNALTEATQEADAAAAALDQTARSIEAVAKVVKFAGQASALAAGVLA</sequence>
<dbReference type="Proteomes" id="UP000178776">
    <property type="component" value="Chromosome"/>
</dbReference>
<evidence type="ECO:0000313" key="3">
    <source>
        <dbReference type="Proteomes" id="UP000178776"/>
    </source>
</evidence>
<dbReference type="Proteomes" id="UP001455709">
    <property type="component" value="Unassembled WGS sequence"/>
</dbReference>
<gene>
    <name evidence="2" type="ORF">ABGV49_00735</name>
    <name evidence="1" type="ORF">BKX93_22520</name>
</gene>
<reference evidence="1 3" key="1">
    <citation type="submission" date="2016-10" db="EMBL/GenBank/DDBJ databases">
        <title>Chromobacterium muskegensis sp. nov., an insecticidal bacterium isolated from Sphagnum bogs.</title>
        <authorList>
            <person name="Sparks M.E."/>
            <person name="Blackburn M.B."/>
            <person name="Gundersen-Rindal D.E."/>
            <person name="Mitchell A."/>
            <person name="Farrar R."/>
            <person name="Kuhar D."/>
        </authorList>
    </citation>
    <scope>NUCLEOTIDE SEQUENCE [LARGE SCALE GENOMIC DNA]</scope>
    <source>
        <strain evidence="1 3">21-1</strain>
    </source>
</reference>
<reference evidence="2 4" key="2">
    <citation type="submission" date="2024-05" db="EMBL/GenBank/DDBJ databases">
        <authorList>
            <person name="De Oliveira J.P."/>
            <person name="Noriler S.A."/>
            <person name="De Oliveira A.G."/>
            <person name="Sipoli D.S."/>
        </authorList>
    </citation>
    <scope>NUCLEOTIDE SEQUENCE [LARGE SCALE GENOMIC DNA]</scope>
    <source>
        <strain evidence="2 4">LABIM189</strain>
    </source>
</reference>
<evidence type="ECO:0000313" key="4">
    <source>
        <dbReference type="Proteomes" id="UP001455709"/>
    </source>
</evidence>
<dbReference type="AlphaFoldDB" id="A0A1D9LMP8"/>
<dbReference type="GeneID" id="68843973"/>
<dbReference type="RefSeq" id="WP_046156793.1">
    <property type="nucleotide sequence ID" value="NZ_CP017707.1"/>
</dbReference>
<evidence type="ECO:0000313" key="1">
    <source>
        <dbReference type="EMBL" id="AOZ52512.1"/>
    </source>
</evidence>
<proteinExistence type="predicted"/>
<dbReference type="EMBL" id="CP017707">
    <property type="protein sequence ID" value="AOZ52512.1"/>
    <property type="molecule type" value="Genomic_DNA"/>
</dbReference>
<dbReference type="KEGG" id="cvc:BKX93_22520"/>
<accession>A0A1D9LMP8</accession>
<protein>
    <recommendedName>
        <fullName evidence="5">Chemotaxis protein</fullName>
    </recommendedName>
</protein>
<organism evidence="1 3">
    <name type="scientific">Chromobacterium vaccinii</name>
    <dbReference type="NCBI Taxonomy" id="1108595"/>
    <lineage>
        <taxon>Bacteria</taxon>
        <taxon>Pseudomonadati</taxon>
        <taxon>Pseudomonadota</taxon>
        <taxon>Betaproteobacteria</taxon>
        <taxon>Neisseriales</taxon>
        <taxon>Chromobacteriaceae</taxon>
        <taxon>Chromobacterium</taxon>
    </lineage>
</organism>
<name>A0A1D9LMP8_9NEIS</name>
<dbReference type="EMBL" id="JBDOJC010000001">
    <property type="protein sequence ID" value="MEO2215588.1"/>
    <property type="molecule type" value="Genomic_DNA"/>
</dbReference>
<evidence type="ECO:0008006" key="5">
    <source>
        <dbReference type="Google" id="ProtNLM"/>
    </source>
</evidence>
<keyword evidence="4" id="KW-1185">Reference proteome</keyword>
<evidence type="ECO:0000313" key="2">
    <source>
        <dbReference type="EMBL" id="MEO2215588.1"/>
    </source>
</evidence>